<sequence>MPQYAVDVIIPVHSASRPIARAVGSVIDHTDAPARVTVIAHNIDPAIIRTGLGAYAEHPHLRLLALADGIPSPAGPMNLGFAEASAPFTALLGSDDEFAPGAIDSWLRVQRDTGADAVFARIRLAGGATDPYPPVRRGTRRRELDGEADRLAYRSAPLGLVSRERFPDLRMTEGVGSGEDLVYSLTTWFTGRHLAYDLDGPGYVCHGDAEDRVTAAKRPLAEDFGFLDALERTPWFVAAGTAVREAILVKIIRMHVFDALRSHLASDSPDGAVADDFRALLGRIAGLAPRVERLLSVADGRVLSALRDDEFDAARLTALLAARQRYTHPSAILTRNPLAVFHRQAPFRTLLAGALLQRRHGLPSSAG</sequence>
<dbReference type="EMBL" id="CP095043">
    <property type="protein sequence ID" value="UOQ59932.1"/>
    <property type="molecule type" value="Genomic_DNA"/>
</dbReference>
<dbReference type="RefSeq" id="WP_244685202.1">
    <property type="nucleotide sequence ID" value="NZ_CP095043.1"/>
</dbReference>
<reference evidence="2 3" key="1">
    <citation type="submission" date="2022-04" db="EMBL/GenBank/DDBJ databases">
        <title>Leucobacter sp. isolated from rhizosphere of onion.</title>
        <authorList>
            <person name="Won M."/>
            <person name="Lee C.-M."/>
            <person name="Woen H.-Y."/>
            <person name="Kwon S.-W."/>
        </authorList>
    </citation>
    <scope>NUCLEOTIDE SEQUENCE [LARGE SCALE GENOMIC DNA]</scope>
    <source>
        <strain evidence="2 3">H25R-14</strain>
    </source>
</reference>
<dbReference type="InterPro" id="IPR001173">
    <property type="entry name" value="Glyco_trans_2-like"/>
</dbReference>
<evidence type="ECO:0000313" key="3">
    <source>
        <dbReference type="Proteomes" id="UP000831775"/>
    </source>
</evidence>
<keyword evidence="3" id="KW-1185">Reference proteome</keyword>
<name>A0ABY4FUJ5_9MICO</name>
<dbReference type="Gene3D" id="3.90.550.10">
    <property type="entry name" value="Spore Coat Polysaccharide Biosynthesis Protein SpsA, Chain A"/>
    <property type="match status" value="1"/>
</dbReference>
<gene>
    <name evidence="2" type="ORF">MUN76_12905</name>
</gene>
<dbReference type="SUPFAM" id="SSF53448">
    <property type="entry name" value="Nucleotide-diphospho-sugar transferases"/>
    <property type="match status" value="1"/>
</dbReference>
<dbReference type="Pfam" id="PF00535">
    <property type="entry name" value="Glycos_transf_2"/>
    <property type="match status" value="1"/>
</dbReference>
<dbReference type="Proteomes" id="UP000831775">
    <property type="component" value="Chromosome"/>
</dbReference>
<accession>A0ABY4FUJ5</accession>
<dbReference type="CDD" id="cd00761">
    <property type="entry name" value="Glyco_tranf_GTA_type"/>
    <property type="match status" value="1"/>
</dbReference>
<evidence type="ECO:0000259" key="1">
    <source>
        <dbReference type="Pfam" id="PF00535"/>
    </source>
</evidence>
<feature type="domain" description="Glycosyltransferase 2-like" evidence="1">
    <location>
        <begin position="8"/>
        <end position="147"/>
    </location>
</feature>
<protein>
    <submittedName>
        <fullName evidence="2">Glycosyltransferase family 2 protein</fullName>
    </submittedName>
</protein>
<evidence type="ECO:0000313" key="2">
    <source>
        <dbReference type="EMBL" id="UOQ59932.1"/>
    </source>
</evidence>
<proteinExistence type="predicted"/>
<dbReference type="InterPro" id="IPR029044">
    <property type="entry name" value="Nucleotide-diphossugar_trans"/>
</dbReference>
<organism evidence="2 3">
    <name type="scientific">Leucobacter rhizosphaerae</name>
    <dbReference type="NCBI Taxonomy" id="2932245"/>
    <lineage>
        <taxon>Bacteria</taxon>
        <taxon>Bacillati</taxon>
        <taxon>Actinomycetota</taxon>
        <taxon>Actinomycetes</taxon>
        <taxon>Micrococcales</taxon>
        <taxon>Microbacteriaceae</taxon>
        <taxon>Leucobacter</taxon>
    </lineage>
</organism>